<proteinExistence type="predicted"/>
<reference evidence="1" key="1">
    <citation type="journal article" date="2021" name="Proc. Natl. Acad. Sci. U.S.A.">
        <title>A Catalog of Tens of Thousands of Viruses from Human Metagenomes Reveals Hidden Associations with Chronic Diseases.</title>
        <authorList>
            <person name="Tisza M.J."/>
            <person name="Buck C.B."/>
        </authorList>
    </citation>
    <scope>NUCLEOTIDE SEQUENCE</scope>
    <source>
        <strain evidence="1">CtLqe90</strain>
    </source>
</reference>
<accession>A0A8S5Q1S4</accession>
<dbReference type="EMBL" id="BK015564">
    <property type="protein sequence ID" value="DAE13279.1"/>
    <property type="molecule type" value="Genomic_DNA"/>
</dbReference>
<protein>
    <submittedName>
        <fullName evidence="1">Uncharacterized protein</fullName>
    </submittedName>
</protein>
<organism evidence="1">
    <name type="scientific">Siphoviridae sp. ctLqe90</name>
    <dbReference type="NCBI Taxonomy" id="2825456"/>
    <lineage>
        <taxon>Viruses</taxon>
        <taxon>Duplodnaviria</taxon>
        <taxon>Heunggongvirae</taxon>
        <taxon>Uroviricota</taxon>
        <taxon>Caudoviricetes</taxon>
    </lineage>
</organism>
<evidence type="ECO:0000313" key="1">
    <source>
        <dbReference type="EMBL" id="DAE13279.1"/>
    </source>
</evidence>
<sequence length="100" mass="10999">MGQINTIIDKALEQGSSLENIYSNLPPLLQKMFEIQTVTGENGEEKKLLVDITDEKNGVVTNKRDEDVFANPEETLASFKGIEQSALAIFKRIGKSASEA</sequence>
<name>A0A8S5Q1S4_9CAUD</name>